<evidence type="ECO:0000256" key="1">
    <source>
        <dbReference type="SAM" id="Phobius"/>
    </source>
</evidence>
<evidence type="ECO:0000313" key="2">
    <source>
        <dbReference type="EMBL" id="AHF07281.1"/>
    </source>
</evidence>
<organism evidence="2 3">
    <name type="scientific">Desulfitobacterium metallireducens DSM 15288</name>
    <dbReference type="NCBI Taxonomy" id="871968"/>
    <lineage>
        <taxon>Bacteria</taxon>
        <taxon>Bacillati</taxon>
        <taxon>Bacillota</taxon>
        <taxon>Clostridia</taxon>
        <taxon>Eubacteriales</taxon>
        <taxon>Desulfitobacteriaceae</taxon>
        <taxon>Desulfitobacterium</taxon>
    </lineage>
</organism>
<dbReference type="Proteomes" id="UP000010847">
    <property type="component" value="Chromosome"/>
</dbReference>
<feature type="transmembrane region" description="Helical" evidence="1">
    <location>
        <begin position="160"/>
        <end position="178"/>
    </location>
</feature>
<feature type="transmembrane region" description="Helical" evidence="1">
    <location>
        <begin position="133"/>
        <end position="154"/>
    </location>
</feature>
<feature type="transmembrane region" description="Helical" evidence="1">
    <location>
        <begin position="108"/>
        <end position="126"/>
    </location>
</feature>
<evidence type="ECO:0000313" key="3">
    <source>
        <dbReference type="Proteomes" id="UP000010847"/>
    </source>
</evidence>
<dbReference type="STRING" id="871968.DESME_09785"/>
<name>W0EDZ0_9FIRM</name>
<dbReference type="HOGENOM" id="CLU_119434_0_0_9"/>
<feature type="transmembrane region" description="Helical" evidence="1">
    <location>
        <begin position="78"/>
        <end position="96"/>
    </location>
</feature>
<keyword evidence="3" id="KW-1185">Reference proteome</keyword>
<reference evidence="2 3" key="1">
    <citation type="submission" date="2013-12" db="EMBL/GenBank/DDBJ databases">
        <authorList>
            <consortium name="DOE Joint Genome Institute"/>
            <person name="Smidt H."/>
            <person name="Huntemann M."/>
            <person name="Han J."/>
            <person name="Chen A."/>
            <person name="Kyrpides N."/>
            <person name="Mavromatis K."/>
            <person name="Markowitz V."/>
            <person name="Palaniappan K."/>
            <person name="Ivanova N."/>
            <person name="Schaumberg A."/>
            <person name="Pati A."/>
            <person name="Liolios K."/>
            <person name="Nordberg H.P."/>
            <person name="Cantor M.N."/>
            <person name="Hua S.X."/>
            <person name="Woyke T."/>
        </authorList>
    </citation>
    <scope>NUCLEOTIDE SEQUENCE [LARGE SCALE GENOMIC DNA]</scope>
    <source>
        <strain evidence="3">DSM 15288</strain>
    </source>
</reference>
<keyword evidence="1" id="KW-0472">Membrane</keyword>
<accession>W0EDZ0</accession>
<sequence>MIFPLGEYFIFVLGVYTLWLERARFSRRFWGGLWIAWFTGFLLEGLFPWKGAYHWHFSRVLVMIFFAGVALKNTNGRKFLPALVTAFALVAQNLFAVNEPGIVKGDQWFFGAIVVFVALITSRDFWGMGLALIGGILLDLGISVFLFQGIVRHYDLPDPFFWNLSVIFLSTVACARTLRKKRNDVLIEMSEKE</sequence>
<dbReference type="RefSeq" id="WP_006716194.1">
    <property type="nucleotide sequence ID" value="NZ_CP007032.1"/>
</dbReference>
<feature type="transmembrane region" description="Helical" evidence="1">
    <location>
        <begin position="6"/>
        <end position="22"/>
    </location>
</feature>
<gene>
    <name evidence="2" type="ORF">DESME_09785</name>
</gene>
<dbReference type="EMBL" id="CP007032">
    <property type="protein sequence ID" value="AHF07281.1"/>
    <property type="molecule type" value="Genomic_DNA"/>
</dbReference>
<dbReference type="OrthoDB" id="1795575at2"/>
<protein>
    <submittedName>
        <fullName evidence="2">Membrane protein</fullName>
    </submittedName>
</protein>
<proteinExistence type="predicted"/>
<feature type="transmembrane region" description="Helical" evidence="1">
    <location>
        <begin position="29"/>
        <end position="47"/>
    </location>
</feature>
<keyword evidence="1" id="KW-1133">Transmembrane helix</keyword>
<keyword evidence="1" id="KW-0812">Transmembrane</keyword>
<dbReference type="KEGG" id="dmt:DESME_09785"/>
<dbReference type="AlphaFoldDB" id="W0EDZ0"/>
<feature type="transmembrane region" description="Helical" evidence="1">
    <location>
        <begin position="53"/>
        <end position="71"/>
    </location>
</feature>